<evidence type="ECO:0000313" key="10">
    <source>
        <dbReference type="EMBL" id="KAJ1720571.1"/>
    </source>
</evidence>
<comment type="subunit">
    <text evidence="9">Component of the nuclear pore complex (NPC).</text>
</comment>
<evidence type="ECO:0000256" key="1">
    <source>
        <dbReference type="ARBA" id="ARBA00004567"/>
    </source>
</evidence>
<keyword evidence="8 9" id="KW-0539">Nucleus</keyword>
<dbReference type="GO" id="GO:0031965">
    <property type="term" value="C:nuclear membrane"/>
    <property type="evidence" value="ECO:0007669"/>
    <property type="project" value="UniProtKB-UniRule"/>
</dbReference>
<keyword evidence="6 9" id="KW-0811">Translocation</keyword>
<dbReference type="PANTHER" id="PTHR13373:SF21">
    <property type="entry name" value="NUCLEAR PORE COMPLEX PROTEIN NUP85"/>
    <property type="match status" value="1"/>
</dbReference>
<dbReference type="EMBL" id="JANBOJ010000245">
    <property type="protein sequence ID" value="KAJ1720571.1"/>
    <property type="molecule type" value="Genomic_DNA"/>
</dbReference>
<organism evidence="10 11">
    <name type="scientific">Coemansia erecta</name>
    <dbReference type="NCBI Taxonomy" id="147472"/>
    <lineage>
        <taxon>Eukaryota</taxon>
        <taxon>Fungi</taxon>
        <taxon>Fungi incertae sedis</taxon>
        <taxon>Zoopagomycota</taxon>
        <taxon>Kickxellomycotina</taxon>
        <taxon>Kickxellomycetes</taxon>
        <taxon>Kickxellales</taxon>
        <taxon>Kickxellaceae</taxon>
        <taxon>Coemansia</taxon>
    </lineage>
</organism>
<sequence>MQKIRTKVDKFVVSRDKEAVTHLFPGLFPAGRQAEWSEQNRTLTFSIHPTNNKLALAVAGKQPRESIKRDTQTFEQDQSVTICGLATVPDERVSFVNDTHAVFVELQTTMANSISASDKTAVGVEGVLRMSGLYREAMLKQIRVLQESGVDDEFIKEEIETFQSMHGIWHLIEIMYLTTNTPGLSTSVVSPYMKWLNANFTTSLVEDGKRIAEGPPTADELAERDGLWEYLKKLALRGHVSALANMLERLEPSQQLSAPAAHWVRTVSQSTKRMPIGSNEETSGSFRVRWKQWSEEQRDMAKSISDLLQDSSADTHDSVLQALLTISEIMSGNVDTISAESEYWQDILGAVMLYSEPTAQVDRLPSLVGAIIEQYESSDFTELDRALVALLSHDLPEFLILCSRIDPWLSAHIADLMSHIGILSICRRIFTLDPREHYLLALGESYVGHEDLWRVGLDYLGLIGTRTGSSVMEEHVVRLPLDSDRKAEQILRVCDTYKLTRARDRIHRQLGRQKWQRGRLGAAIGHFAQVADTASIGLICDQLWKEYLDSGKLTYGSVIDSVISTGVEHDRLMFLVKYRDFHESYRAGEYVESGKIILSILLSEIAPSYAVADLLVDTIPLLESDVLVFSSDDTFELMRCAESLAGSSEAKHRESNGNGELGIFNIACSRNLARAFVMS</sequence>
<evidence type="ECO:0000256" key="8">
    <source>
        <dbReference type="ARBA" id="ARBA00023242"/>
    </source>
</evidence>
<evidence type="ECO:0000256" key="5">
    <source>
        <dbReference type="ARBA" id="ARBA00022927"/>
    </source>
</evidence>
<dbReference type="Proteomes" id="UP001149813">
    <property type="component" value="Unassembled WGS sequence"/>
</dbReference>
<dbReference type="GO" id="GO:0045893">
    <property type="term" value="P:positive regulation of DNA-templated transcription"/>
    <property type="evidence" value="ECO:0007669"/>
    <property type="project" value="TreeGrafter"/>
</dbReference>
<keyword evidence="11" id="KW-1185">Reference proteome</keyword>
<dbReference type="AlphaFoldDB" id="A0A9W7XTM4"/>
<gene>
    <name evidence="10" type="ORF">LPJ53_004812</name>
</gene>
<keyword evidence="3 9" id="KW-0813">Transport</keyword>
<keyword evidence="9" id="KW-0472">Membrane</keyword>
<proteinExistence type="inferred from homology"/>
<evidence type="ECO:0000256" key="6">
    <source>
        <dbReference type="ARBA" id="ARBA00023010"/>
    </source>
</evidence>
<dbReference type="GO" id="GO:0006606">
    <property type="term" value="P:protein import into nucleus"/>
    <property type="evidence" value="ECO:0007669"/>
    <property type="project" value="TreeGrafter"/>
</dbReference>
<evidence type="ECO:0000256" key="4">
    <source>
        <dbReference type="ARBA" id="ARBA00022816"/>
    </source>
</evidence>
<accession>A0A9W7XTM4</accession>
<evidence type="ECO:0000256" key="9">
    <source>
        <dbReference type="RuleBase" id="RU365073"/>
    </source>
</evidence>
<comment type="caution">
    <text evidence="10">The sequence shown here is derived from an EMBL/GenBank/DDBJ whole genome shotgun (WGS) entry which is preliminary data.</text>
</comment>
<dbReference type="GO" id="GO:0017056">
    <property type="term" value="F:structural constituent of nuclear pore"/>
    <property type="evidence" value="ECO:0007669"/>
    <property type="project" value="TreeGrafter"/>
</dbReference>
<evidence type="ECO:0000313" key="11">
    <source>
        <dbReference type="Proteomes" id="UP001149813"/>
    </source>
</evidence>
<evidence type="ECO:0000256" key="2">
    <source>
        <dbReference type="ARBA" id="ARBA00005573"/>
    </source>
</evidence>
<keyword evidence="4 9" id="KW-0509">mRNA transport</keyword>
<comment type="subcellular location">
    <subcellularLocation>
        <location evidence="1 9">Nucleus</location>
        <location evidence="1 9">Nuclear pore complex</location>
    </subcellularLocation>
</comment>
<dbReference type="GO" id="GO:0006406">
    <property type="term" value="P:mRNA export from nucleus"/>
    <property type="evidence" value="ECO:0007669"/>
    <property type="project" value="TreeGrafter"/>
</dbReference>
<dbReference type="GO" id="GO:0031080">
    <property type="term" value="C:nuclear pore outer ring"/>
    <property type="evidence" value="ECO:0007669"/>
    <property type="project" value="TreeGrafter"/>
</dbReference>
<name>A0A9W7XTM4_9FUNG</name>
<comment type="similarity">
    <text evidence="2 9">Belongs to the nucleoporin Nup85 family.</text>
</comment>
<dbReference type="OrthoDB" id="17644at2759"/>
<keyword evidence="5 9" id="KW-0653">Protein transport</keyword>
<evidence type="ECO:0000256" key="3">
    <source>
        <dbReference type="ARBA" id="ARBA00022448"/>
    </source>
</evidence>
<protein>
    <recommendedName>
        <fullName evidence="9">Nuclear pore complex protein Nup85</fullName>
    </recommendedName>
</protein>
<dbReference type="Pfam" id="PF07575">
    <property type="entry name" value="Nucleopor_Nup85"/>
    <property type="match status" value="1"/>
</dbReference>
<comment type="function">
    <text evidence="9">Functions as a component of the nuclear pore complex (NPC).</text>
</comment>
<keyword evidence="7 9" id="KW-0906">Nuclear pore complex</keyword>
<evidence type="ECO:0000256" key="7">
    <source>
        <dbReference type="ARBA" id="ARBA00023132"/>
    </source>
</evidence>
<reference evidence="10" key="1">
    <citation type="submission" date="2022-07" db="EMBL/GenBank/DDBJ databases">
        <title>Phylogenomic reconstructions and comparative analyses of Kickxellomycotina fungi.</title>
        <authorList>
            <person name="Reynolds N.K."/>
            <person name="Stajich J.E."/>
            <person name="Barry K."/>
            <person name="Grigoriev I.V."/>
            <person name="Crous P."/>
            <person name="Smith M.E."/>
        </authorList>
    </citation>
    <scope>NUCLEOTIDE SEQUENCE</scope>
    <source>
        <strain evidence="10">NBRC 32514</strain>
    </source>
</reference>
<dbReference type="InterPro" id="IPR011502">
    <property type="entry name" value="Nucleoporin_Nup85"/>
</dbReference>
<dbReference type="PANTHER" id="PTHR13373">
    <property type="entry name" value="FROUNT PROTEIN-RELATED"/>
    <property type="match status" value="1"/>
</dbReference>